<dbReference type="EMBL" id="AP014879">
    <property type="protein sequence ID" value="BAV34889.1"/>
    <property type="molecule type" value="Genomic_DNA"/>
</dbReference>
<dbReference type="KEGG" id="slim:SCL_2612"/>
<evidence type="ECO:0000313" key="2">
    <source>
        <dbReference type="EMBL" id="BAV34889.1"/>
    </source>
</evidence>
<evidence type="ECO:0000256" key="1">
    <source>
        <dbReference type="SAM" id="Phobius"/>
    </source>
</evidence>
<evidence type="ECO:0000313" key="3">
    <source>
        <dbReference type="Proteomes" id="UP000243180"/>
    </source>
</evidence>
<keyword evidence="1" id="KW-1133">Transmembrane helix</keyword>
<sequence length="70" mass="7886">MLLRYLIPVAIILVLLLGWVLVQHLARRYAARHPEFGPAREEGLGCDGGCGCQARHCEREKHQHVSRPTS</sequence>
<name>A0A1B4XJB0_9GAMM</name>
<dbReference type="InParanoid" id="A0A1B4XJB0"/>
<accession>A0A1B4XJB0</accession>
<dbReference type="RefSeq" id="WP_096361585.1">
    <property type="nucleotide sequence ID" value="NZ_AP014879.1"/>
</dbReference>
<organism evidence="2 3">
    <name type="scientific">Sulfuricaulis limicola</name>
    <dbReference type="NCBI Taxonomy" id="1620215"/>
    <lineage>
        <taxon>Bacteria</taxon>
        <taxon>Pseudomonadati</taxon>
        <taxon>Pseudomonadota</taxon>
        <taxon>Gammaproteobacteria</taxon>
        <taxon>Acidiferrobacterales</taxon>
        <taxon>Acidiferrobacteraceae</taxon>
        <taxon>Sulfuricaulis</taxon>
    </lineage>
</organism>
<dbReference type="Proteomes" id="UP000243180">
    <property type="component" value="Chromosome"/>
</dbReference>
<proteinExistence type="predicted"/>
<keyword evidence="1" id="KW-0472">Membrane</keyword>
<keyword evidence="3" id="KW-1185">Reference proteome</keyword>
<reference evidence="2 3" key="1">
    <citation type="submission" date="2015-05" db="EMBL/GenBank/DDBJ databases">
        <title>Complete genome sequence of a sulfur-oxidizing gammaproteobacterium strain HA5.</title>
        <authorList>
            <person name="Miura A."/>
            <person name="Kojima H."/>
            <person name="Fukui M."/>
        </authorList>
    </citation>
    <scope>NUCLEOTIDE SEQUENCE [LARGE SCALE GENOMIC DNA]</scope>
    <source>
        <strain evidence="2 3">HA5</strain>
    </source>
</reference>
<protein>
    <submittedName>
        <fullName evidence="2">Uncharacterized protein</fullName>
    </submittedName>
</protein>
<feature type="transmembrane region" description="Helical" evidence="1">
    <location>
        <begin position="6"/>
        <end position="26"/>
    </location>
</feature>
<dbReference type="AlphaFoldDB" id="A0A1B4XJB0"/>
<gene>
    <name evidence="2" type="ORF">SCL_2612</name>
</gene>
<keyword evidence="1" id="KW-0812">Transmembrane</keyword>